<name>A0A8J3JUD9_9ACTN</name>
<dbReference type="SUPFAM" id="SSF56801">
    <property type="entry name" value="Acetyl-CoA synthetase-like"/>
    <property type="match status" value="1"/>
</dbReference>
<sequence length="237" mass="24263">MSTIGQLFAASVAADPAKPLLTWYDDGTGERTELSGATLANWVSKTANLLVDGCGLGSGDVARIALPPHWQTAAIMLASWTAGLAVSHSADLPADVAFVEAGVEPAAPDTYAVSLHPFALPLRDLPAGVSDWVSSARAHGDFYGGPPADPAAASLVGLPGGGGSISHADLAERSLTRAKELEIGKGDRVLIDIGAHPRPLDWLTAPIAAGASLVLSYRTAPGILDSRAATEHARLIP</sequence>
<protein>
    <recommendedName>
        <fullName evidence="3">TIGR03089 family protein</fullName>
    </recommendedName>
</protein>
<keyword evidence="2" id="KW-1185">Reference proteome</keyword>
<dbReference type="EMBL" id="BONF01000046">
    <property type="protein sequence ID" value="GIF85335.1"/>
    <property type="molecule type" value="Genomic_DNA"/>
</dbReference>
<accession>A0A8J3JUD9</accession>
<evidence type="ECO:0000313" key="1">
    <source>
        <dbReference type="EMBL" id="GIF85335.1"/>
    </source>
</evidence>
<proteinExistence type="predicted"/>
<dbReference type="InterPro" id="IPR042099">
    <property type="entry name" value="ANL_N_sf"/>
</dbReference>
<dbReference type="Proteomes" id="UP000601223">
    <property type="component" value="Unassembled WGS sequence"/>
</dbReference>
<comment type="caution">
    <text evidence="1">The sequence shown here is derived from an EMBL/GenBank/DDBJ whole genome shotgun (WGS) entry which is preliminary data.</text>
</comment>
<gene>
    <name evidence="1" type="ORF">Cba03nite_66840</name>
</gene>
<dbReference type="NCBIfam" id="TIGR03089">
    <property type="entry name" value="TIGR03089 family protein"/>
    <property type="match status" value="1"/>
</dbReference>
<organism evidence="1 2">
    <name type="scientific">Catellatospora bangladeshensis</name>
    <dbReference type="NCBI Taxonomy" id="310355"/>
    <lineage>
        <taxon>Bacteria</taxon>
        <taxon>Bacillati</taxon>
        <taxon>Actinomycetota</taxon>
        <taxon>Actinomycetes</taxon>
        <taxon>Micromonosporales</taxon>
        <taxon>Micromonosporaceae</taxon>
        <taxon>Catellatospora</taxon>
    </lineage>
</organism>
<evidence type="ECO:0008006" key="3">
    <source>
        <dbReference type="Google" id="ProtNLM"/>
    </source>
</evidence>
<dbReference type="AlphaFoldDB" id="A0A8J3JUD9"/>
<dbReference type="RefSeq" id="WP_203755061.1">
    <property type="nucleotide sequence ID" value="NZ_BONF01000046.1"/>
</dbReference>
<evidence type="ECO:0000313" key="2">
    <source>
        <dbReference type="Proteomes" id="UP000601223"/>
    </source>
</evidence>
<dbReference type="InterPro" id="IPR017523">
    <property type="entry name" value="Rv3268"/>
</dbReference>
<dbReference type="Gene3D" id="3.40.50.12780">
    <property type="entry name" value="N-terminal domain of ligase-like"/>
    <property type="match status" value="1"/>
</dbReference>
<reference evidence="1 2" key="1">
    <citation type="submission" date="2021-01" db="EMBL/GenBank/DDBJ databases">
        <title>Whole genome shotgun sequence of Catellatospora bangladeshensis NBRC 107357.</title>
        <authorList>
            <person name="Komaki H."/>
            <person name="Tamura T."/>
        </authorList>
    </citation>
    <scope>NUCLEOTIDE SEQUENCE [LARGE SCALE GENOMIC DNA]</scope>
    <source>
        <strain evidence="1 2">NBRC 107357</strain>
    </source>
</reference>